<gene>
    <name evidence="4" type="primary">rfbC</name>
    <name evidence="4" type="ORF">M9R61_01465</name>
</gene>
<keyword evidence="3 4" id="KW-0413">Isomerase</keyword>
<dbReference type="InterPro" id="IPR014710">
    <property type="entry name" value="RmlC-like_jellyroll"/>
</dbReference>
<keyword evidence="5" id="KW-1185">Reference proteome</keyword>
<dbReference type="PANTHER" id="PTHR21047:SF2">
    <property type="entry name" value="THYMIDINE DIPHOSPHO-4-KETO-RHAMNOSE 3,5-EPIMERASE"/>
    <property type="match status" value="1"/>
</dbReference>
<name>A0A9X3L5Y8_9BACI</name>
<dbReference type="RefSeq" id="WP_269920685.1">
    <property type="nucleotide sequence ID" value="NZ_JAMKBI010000001.1"/>
</dbReference>
<feature type="active site" description="Proton acceptor" evidence="1">
    <location>
        <position position="65"/>
    </location>
</feature>
<evidence type="ECO:0000256" key="3">
    <source>
        <dbReference type="RuleBase" id="RU364069"/>
    </source>
</evidence>
<dbReference type="GO" id="GO:0019305">
    <property type="term" value="P:dTDP-rhamnose biosynthetic process"/>
    <property type="evidence" value="ECO:0007669"/>
    <property type="project" value="UniProtKB-UniRule"/>
</dbReference>
<dbReference type="InterPro" id="IPR011051">
    <property type="entry name" value="RmlC_Cupin_sf"/>
</dbReference>
<evidence type="ECO:0000313" key="5">
    <source>
        <dbReference type="Proteomes" id="UP001152172"/>
    </source>
</evidence>
<reference evidence="4" key="1">
    <citation type="submission" date="2022-05" db="EMBL/GenBank/DDBJ databases">
        <authorList>
            <person name="Colautti A."/>
            <person name="Iacumin L."/>
        </authorList>
    </citation>
    <scope>NUCLEOTIDE SEQUENCE</scope>
    <source>
        <strain evidence="4">DSM 30747</strain>
    </source>
</reference>
<dbReference type="Gene3D" id="2.60.120.10">
    <property type="entry name" value="Jelly Rolls"/>
    <property type="match status" value="1"/>
</dbReference>
<comment type="caution">
    <text evidence="4">The sequence shown here is derived from an EMBL/GenBank/DDBJ whole genome shotgun (WGS) entry which is preliminary data.</text>
</comment>
<dbReference type="NCBIfam" id="TIGR01221">
    <property type="entry name" value="rmlC"/>
    <property type="match status" value="1"/>
</dbReference>
<dbReference type="EMBL" id="JAMKBI010000001">
    <property type="protein sequence ID" value="MCZ8532012.1"/>
    <property type="molecule type" value="Genomic_DNA"/>
</dbReference>
<protein>
    <recommendedName>
        <fullName evidence="3">dTDP-4-dehydrorhamnose 3,5-epimerase</fullName>
        <ecNumber evidence="3">5.1.3.13</ecNumber>
    </recommendedName>
    <alternativeName>
        <fullName evidence="3">Thymidine diphospho-4-keto-rhamnose 3,5-epimerase</fullName>
    </alternativeName>
</protein>
<accession>A0A9X3L5Y8</accession>
<comment type="pathway">
    <text evidence="3">Carbohydrate biosynthesis; dTDP-L-rhamnose biosynthesis.</text>
</comment>
<sequence length="189" mass="21991">MSNNYEFISTEIDGLYVINPFHASDDRGFVKKTFERNIFLKNNIDFNPVEEMETISKKNVIRGLHFQISNPQAKLVRCAKGEILDVVVDLRKDSMTFGKSFSILLSSENKKMLYIPKGFAHGVKILLDDTIFYYLSDDRYYPEYDSGILWNDQELAIDWETDNIEEIILSGKDENLQTFQEFKKKYGGL</sequence>
<dbReference type="EC" id="5.1.3.13" evidence="3"/>
<comment type="subunit">
    <text evidence="3">Homodimer.</text>
</comment>
<evidence type="ECO:0000313" key="4">
    <source>
        <dbReference type="EMBL" id="MCZ8532012.1"/>
    </source>
</evidence>
<evidence type="ECO:0000256" key="1">
    <source>
        <dbReference type="PIRSR" id="PIRSR600888-1"/>
    </source>
</evidence>
<dbReference type="Proteomes" id="UP001152172">
    <property type="component" value="Unassembled WGS sequence"/>
</dbReference>
<organism evidence="4 5">
    <name type="scientific">Psychrobacillus psychrodurans</name>
    <dbReference type="NCBI Taxonomy" id="126157"/>
    <lineage>
        <taxon>Bacteria</taxon>
        <taxon>Bacillati</taxon>
        <taxon>Bacillota</taxon>
        <taxon>Bacilli</taxon>
        <taxon>Bacillales</taxon>
        <taxon>Bacillaceae</taxon>
        <taxon>Psychrobacillus</taxon>
    </lineage>
</organism>
<comment type="function">
    <text evidence="3">Catalyzes the epimerization of the C3' and C5'positions of dTDP-6-deoxy-D-xylo-4-hexulose, forming dTDP-6-deoxy-L-lyxo-4-hexulose.</text>
</comment>
<dbReference type="GO" id="GO:0000271">
    <property type="term" value="P:polysaccharide biosynthetic process"/>
    <property type="evidence" value="ECO:0007669"/>
    <property type="project" value="TreeGrafter"/>
</dbReference>
<dbReference type="GO" id="GO:0005829">
    <property type="term" value="C:cytosol"/>
    <property type="evidence" value="ECO:0007669"/>
    <property type="project" value="TreeGrafter"/>
</dbReference>
<feature type="active site" description="Proton donor" evidence="1">
    <location>
        <position position="134"/>
    </location>
</feature>
<comment type="catalytic activity">
    <reaction evidence="3">
        <text>dTDP-4-dehydro-6-deoxy-alpha-D-glucose = dTDP-4-dehydro-beta-L-rhamnose</text>
        <dbReference type="Rhea" id="RHEA:16969"/>
        <dbReference type="ChEBI" id="CHEBI:57649"/>
        <dbReference type="ChEBI" id="CHEBI:62830"/>
        <dbReference type="EC" id="5.1.3.13"/>
    </reaction>
</comment>
<comment type="similarity">
    <text evidence="3">Belongs to the dTDP-4-dehydrorhamnose 3,5-epimerase family.</text>
</comment>
<feature type="site" description="Participates in a stacking interaction with the thymidine ring of dTDP-4-oxo-6-deoxyglucose" evidence="2">
    <location>
        <position position="140"/>
    </location>
</feature>
<dbReference type="CDD" id="cd00438">
    <property type="entry name" value="cupin_RmlC"/>
    <property type="match status" value="1"/>
</dbReference>
<proteinExistence type="inferred from homology"/>
<dbReference type="Pfam" id="PF00908">
    <property type="entry name" value="dTDP_sugar_isom"/>
    <property type="match status" value="1"/>
</dbReference>
<dbReference type="AlphaFoldDB" id="A0A9X3L5Y8"/>
<dbReference type="PANTHER" id="PTHR21047">
    <property type="entry name" value="DTDP-6-DEOXY-D-GLUCOSE-3,5 EPIMERASE"/>
    <property type="match status" value="1"/>
</dbReference>
<evidence type="ECO:0000256" key="2">
    <source>
        <dbReference type="PIRSR" id="PIRSR600888-3"/>
    </source>
</evidence>
<dbReference type="GO" id="GO:0008830">
    <property type="term" value="F:dTDP-4-dehydrorhamnose 3,5-epimerase activity"/>
    <property type="evidence" value="ECO:0007669"/>
    <property type="project" value="UniProtKB-UniRule"/>
</dbReference>
<dbReference type="InterPro" id="IPR000888">
    <property type="entry name" value="RmlC-like"/>
</dbReference>
<dbReference type="SUPFAM" id="SSF51182">
    <property type="entry name" value="RmlC-like cupins"/>
    <property type="match status" value="1"/>
</dbReference>